<dbReference type="PANTHER" id="PTHR11733:SF167">
    <property type="entry name" value="FI17812P1-RELATED"/>
    <property type="match status" value="1"/>
</dbReference>
<dbReference type="GO" id="GO:0016485">
    <property type="term" value="P:protein processing"/>
    <property type="evidence" value="ECO:0007669"/>
    <property type="project" value="TreeGrafter"/>
</dbReference>
<feature type="domain" description="Peptidase M13 C-terminal" evidence="8">
    <location>
        <begin position="444"/>
        <end position="634"/>
    </location>
</feature>
<dbReference type="RefSeq" id="WP_311876293.1">
    <property type="nucleotide sequence ID" value="NZ_JARQBZ010000001.1"/>
</dbReference>
<dbReference type="Gene3D" id="1.10.1380.10">
    <property type="entry name" value="Neutral endopeptidase , domain2"/>
    <property type="match status" value="1"/>
</dbReference>
<dbReference type="Gene3D" id="3.40.390.10">
    <property type="entry name" value="Collagenase (Catalytic Domain)"/>
    <property type="match status" value="1"/>
</dbReference>
<dbReference type="InterPro" id="IPR024079">
    <property type="entry name" value="MetalloPept_cat_dom_sf"/>
</dbReference>
<feature type="domain" description="Peptidase M13 N-terminal" evidence="9">
    <location>
        <begin position="8"/>
        <end position="387"/>
    </location>
</feature>
<evidence type="ECO:0000259" key="9">
    <source>
        <dbReference type="Pfam" id="PF05649"/>
    </source>
</evidence>
<accession>A0AAW8TYZ4</accession>
<evidence type="ECO:0000259" key="8">
    <source>
        <dbReference type="Pfam" id="PF01431"/>
    </source>
</evidence>
<dbReference type="InterPro" id="IPR018497">
    <property type="entry name" value="Peptidase_M13_C"/>
</dbReference>
<dbReference type="InterPro" id="IPR000718">
    <property type="entry name" value="Peptidase_M13"/>
</dbReference>
<dbReference type="Proteomes" id="UP001268577">
    <property type="component" value="Unassembled WGS sequence"/>
</dbReference>
<dbReference type="PANTHER" id="PTHR11733">
    <property type="entry name" value="ZINC METALLOPROTEASE FAMILY M13 NEPRILYSIN-RELATED"/>
    <property type="match status" value="1"/>
</dbReference>
<dbReference type="InterPro" id="IPR008753">
    <property type="entry name" value="Peptidase_M13_N"/>
</dbReference>
<dbReference type="PROSITE" id="PS51885">
    <property type="entry name" value="NEPRILYSIN"/>
    <property type="match status" value="1"/>
</dbReference>
<dbReference type="SUPFAM" id="SSF55486">
    <property type="entry name" value="Metalloproteases ('zincins'), catalytic domain"/>
    <property type="match status" value="1"/>
</dbReference>
<keyword evidence="4" id="KW-0479">Metal-binding</keyword>
<evidence type="ECO:0000256" key="3">
    <source>
        <dbReference type="ARBA" id="ARBA00022670"/>
    </source>
</evidence>
<evidence type="ECO:0000313" key="10">
    <source>
        <dbReference type="EMBL" id="MDT2832505.1"/>
    </source>
</evidence>
<organism evidence="10 11">
    <name type="scientific">Vagococcus carniphilus</name>
    <dbReference type="NCBI Taxonomy" id="218144"/>
    <lineage>
        <taxon>Bacteria</taxon>
        <taxon>Bacillati</taxon>
        <taxon>Bacillota</taxon>
        <taxon>Bacilli</taxon>
        <taxon>Lactobacillales</taxon>
        <taxon>Enterococcaceae</taxon>
        <taxon>Vagococcus</taxon>
    </lineage>
</organism>
<gene>
    <name evidence="10" type="ORF">P7H70_00445</name>
</gene>
<keyword evidence="6" id="KW-0862">Zinc</keyword>
<evidence type="ECO:0000256" key="6">
    <source>
        <dbReference type="ARBA" id="ARBA00022833"/>
    </source>
</evidence>
<evidence type="ECO:0000256" key="1">
    <source>
        <dbReference type="ARBA" id="ARBA00001947"/>
    </source>
</evidence>
<reference evidence="10" key="1">
    <citation type="submission" date="2023-03" db="EMBL/GenBank/DDBJ databases">
        <authorList>
            <person name="Shen W."/>
            <person name="Cai J."/>
        </authorList>
    </citation>
    <scope>NUCLEOTIDE SEQUENCE</scope>
    <source>
        <strain evidence="10">P96-3</strain>
    </source>
</reference>
<name>A0AAW8TYZ4_9ENTE</name>
<dbReference type="PRINTS" id="PR00786">
    <property type="entry name" value="NEPRILYSIN"/>
</dbReference>
<dbReference type="CDD" id="cd08662">
    <property type="entry name" value="M13"/>
    <property type="match status" value="1"/>
</dbReference>
<dbReference type="AlphaFoldDB" id="A0AAW8TYZ4"/>
<evidence type="ECO:0000256" key="2">
    <source>
        <dbReference type="ARBA" id="ARBA00007357"/>
    </source>
</evidence>
<comment type="similarity">
    <text evidence="2">Belongs to the peptidase M13 family.</text>
</comment>
<dbReference type="InterPro" id="IPR042089">
    <property type="entry name" value="Peptidase_M13_dom_2"/>
</dbReference>
<dbReference type="EMBL" id="JARQBZ010000001">
    <property type="protein sequence ID" value="MDT2832505.1"/>
    <property type="molecule type" value="Genomic_DNA"/>
</dbReference>
<keyword evidence="5" id="KW-0378">Hydrolase</keyword>
<sequence>MNQEKLSPKIDFYEYVNEKWLKEAEIPSDKPSINSFSSLADEIEVLLMEDVKKMATGDIPVTSKELQSFKDFYELVSDEETRNSLGMTPLKNRLNRINDLNALSDWSNQLEDWLLSGYPNPFVLDVSSDMEQADTYGVYLAPTNLILPDTTYYDEKHPNKEELLTVYKSMMITLLKMAGYKKDEAELIVVDCLSFDESLVPFIKSAEESADYTKMYNPKTLEEVANYHSSINFNQLLTTLLKQSPNKIIVTEPNYFEQLEKLVSDETFEKMKHWMICSYVLSFSHLLTEDFRQIANQYSLALSGAKEAFSKEKTYFYQATGQFNQVIGQYYAENYFGQAAKDDVHEMVRQMIQIYQERLSKNEWLEEETKKTAILKLNRLGIHVGYPEEIPSIYSLFITTSKADGGSLIENVEAFNKITAEYSFSRYNQKVDRNEWEMSADTVNAYYHPQKNVIVFPAAILQAPFYDFKQSRSANYGGIGAVIAHEISHAFDNNGAKFDELGNLNDWWTETDLAHFEELTKQMIEQFDEIPFGNGKVNGTLTVSENIADAGGLSCALEAAQLEEDFSGTDLFENWARIWRQKSQEQYIDLLLAVDVHSPNKLRANIQVKNLDEFYHLYDITKSDAMYLEPEKRISIW</sequence>
<dbReference type="GO" id="GO:0004222">
    <property type="term" value="F:metalloendopeptidase activity"/>
    <property type="evidence" value="ECO:0007669"/>
    <property type="project" value="InterPro"/>
</dbReference>
<evidence type="ECO:0000256" key="5">
    <source>
        <dbReference type="ARBA" id="ARBA00022801"/>
    </source>
</evidence>
<comment type="caution">
    <text evidence="10">The sequence shown here is derived from an EMBL/GenBank/DDBJ whole genome shotgun (WGS) entry which is preliminary data.</text>
</comment>
<dbReference type="Pfam" id="PF05649">
    <property type="entry name" value="Peptidase_M13_N"/>
    <property type="match status" value="1"/>
</dbReference>
<evidence type="ECO:0000256" key="4">
    <source>
        <dbReference type="ARBA" id="ARBA00022723"/>
    </source>
</evidence>
<dbReference type="GO" id="GO:0005886">
    <property type="term" value="C:plasma membrane"/>
    <property type="evidence" value="ECO:0007669"/>
    <property type="project" value="TreeGrafter"/>
</dbReference>
<dbReference type="GO" id="GO:0046872">
    <property type="term" value="F:metal ion binding"/>
    <property type="evidence" value="ECO:0007669"/>
    <property type="project" value="UniProtKB-KW"/>
</dbReference>
<keyword evidence="7" id="KW-0482">Metalloprotease</keyword>
<keyword evidence="3" id="KW-0645">Protease</keyword>
<proteinExistence type="inferred from homology"/>
<protein>
    <submittedName>
        <fullName evidence="10">M13 family metallopeptidase</fullName>
    </submittedName>
</protein>
<comment type="cofactor">
    <cofactor evidence="1">
        <name>Zn(2+)</name>
        <dbReference type="ChEBI" id="CHEBI:29105"/>
    </cofactor>
</comment>
<evidence type="ECO:0000256" key="7">
    <source>
        <dbReference type="ARBA" id="ARBA00023049"/>
    </source>
</evidence>
<dbReference type="Pfam" id="PF01431">
    <property type="entry name" value="Peptidase_M13"/>
    <property type="match status" value="1"/>
</dbReference>
<evidence type="ECO:0000313" key="11">
    <source>
        <dbReference type="Proteomes" id="UP001268577"/>
    </source>
</evidence>